<gene>
    <name evidence="1" type="ORF">H2198_001533</name>
</gene>
<comment type="caution">
    <text evidence="1">The sequence shown here is derived from an EMBL/GenBank/DDBJ whole genome shotgun (WGS) entry which is preliminary data.</text>
</comment>
<dbReference type="EMBL" id="JAPDRQ010000017">
    <property type="protein sequence ID" value="KAJ9662182.1"/>
    <property type="molecule type" value="Genomic_DNA"/>
</dbReference>
<organism evidence="1 2">
    <name type="scientific">Neophaeococcomyces mojaviensis</name>
    <dbReference type="NCBI Taxonomy" id="3383035"/>
    <lineage>
        <taxon>Eukaryota</taxon>
        <taxon>Fungi</taxon>
        <taxon>Dikarya</taxon>
        <taxon>Ascomycota</taxon>
        <taxon>Pezizomycotina</taxon>
        <taxon>Eurotiomycetes</taxon>
        <taxon>Chaetothyriomycetidae</taxon>
        <taxon>Chaetothyriales</taxon>
        <taxon>Chaetothyriales incertae sedis</taxon>
        <taxon>Neophaeococcomyces</taxon>
    </lineage>
</organism>
<accession>A0ACC3AGQ9</accession>
<keyword evidence="2" id="KW-1185">Reference proteome</keyword>
<reference evidence="1" key="1">
    <citation type="submission" date="2022-10" db="EMBL/GenBank/DDBJ databases">
        <title>Culturing micro-colonial fungi from biological soil crusts in the Mojave desert and describing Neophaeococcomyces mojavensis, and introducing the new genera and species Taxawa tesnikishii.</title>
        <authorList>
            <person name="Kurbessoian T."/>
            <person name="Stajich J.E."/>
        </authorList>
    </citation>
    <scope>NUCLEOTIDE SEQUENCE</scope>
    <source>
        <strain evidence="1">JES_112</strain>
    </source>
</reference>
<dbReference type="Proteomes" id="UP001172386">
    <property type="component" value="Unassembled WGS sequence"/>
</dbReference>
<sequence>MELSDSPHESLPDQPGLRPNRACRNCVQIKARCVPCENQAVCQRCHRLGKECTTPAPVPRKRSRTKPSKVAELEDKVNHLTQLLDERHDNVKLPTPPTSLDQATPRTSEPIQSSTLNAQEYYPHGRVKNADSLVDVSPEISHSFVAASHEKLFELFRTTMIKHFPFIDIPQHITASTMKREKPFFYTSCVMTAAHRNPPLQYRVARDMLKYAGEHMLLSGEKNLDLLQGLLVMVVWYHVYTHNNPQIMNLLHLSKALMVDLGLNRPPGVGIFQIKMSSDVFQPKPSNESFQSKMSGDAQQMLHGQNNSTLKHTLEQRRTYLGIYHTNSKLCACFRRLEDMRWNDYLEECCQQLETAPEYPSDTYAAALVRLDRLVERYTGADGVKPGKSMPLQAYVRLFSHDIDQFIRNQPTWLRDDGMMAMQVQNAELCLYEIVLSTDCNTPAHKVEALHACLNKLIAFFGTFMELSNTILPSMPFLSWAHISHALDIMAKLSFVVVEGWDVEWVRGNHGFISMTGRLMEKLKQTYADEQTRYPENISIRFKIFAEKLQWCQQWYNTKVEAEARTNRPTSADVQDLESDQHQTDASYLPFPGEFSDMIWQDFMIDWPQVDGEINIS</sequence>
<evidence type="ECO:0000313" key="2">
    <source>
        <dbReference type="Proteomes" id="UP001172386"/>
    </source>
</evidence>
<evidence type="ECO:0000313" key="1">
    <source>
        <dbReference type="EMBL" id="KAJ9662182.1"/>
    </source>
</evidence>
<protein>
    <submittedName>
        <fullName evidence="1">Uncharacterized protein</fullName>
    </submittedName>
</protein>
<proteinExistence type="predicted"/>
<name>A0ACC3AGQ9_9EURO</name>